<gene>
    <name evidence="8" type="ORF">D7S89_18620</name>
</gene>
<keyword evidence="4 6" id="KW-1133">Transmembrane helix</keyword>
<proteinExistence type="predicted"/>
<feature type="domain" description="Rhodanese" evidence="7">
    <location>
        <begin position="219"/>
        <end position="311"/>
    </location>
</feature>
<feature type="transmembrane region" description="Helical" evidence="6">
    <location>
        <begin position="54"/>
        <end position="72"/>
    </location>
</feature>
<evidence type="ECO:0000256" key="5">
    <source>
        <dbReference type="ARBA" id="ARBA00023136"/>
    </source>
</evidence>
<dbReference type="GO" id="GO:0005886">
    <property type="term" value="C:plasma membrane"/>
    <property type="evidence" value="ECO:0007669"/>
    <property type="project" value="UniProtKB-SubCell"/>
</dbReference>
<evidence type="ECO:0000256" key="6">
    <source>
        <dbReference type="SAM" id="Phobius"/>
    </source>
</evidence>
<dbReference type="PANTHER" id="PTHR42709:SF6">
    <property type="entry name" value="UNDECAPRENYL PHOSPHATE TRANSPORTER A"/>
    <property type="match status" value="1"/>
</dbReference>
<evidence type="ECO:0000313" key="8">
    <source>
        <dbReference type="EMBL" id="RKP45991.1"/>
    </source>
</evidence>
<evidence type="ECO:0000256" key="3">
    <source>
        <dbReference type="ARBA" id="ARBA00022692"/>
    </source>
</evidence>
<evidence type="ECO:0000256" key="4">
    <source>
        <dbReference type="ARBA" id="ARBA00022989"/>
    </source>
</evidence>
<dbReference type="AlphaFoldDB" id="A0A494X8Q0"/>
<feature type="transmembrane region" description="Helical" evidence="6">
    <location>
        <begin position="142"/>
        <end position="161"/>
    </location>
</feature>
<dbReference type="PANTHER" id="PTHR42709">
    <property type="entry name" value="ALKALINE PHOSPHATASE LIKE PROTEIN"/>
    <property type="match status" value="1"/>
</dbReference>
<dbReference type="SUPFAM" id="SSF52821">
    <property type="entry name" value="Rhodanese/Cell cycle control phosphatase"/>
    <property type="match status" value="1"/>
</dbReference>
<reference evidence="8 9" key="1">
    <citation type="submission" date="2018-10" db="EMBL/GenBank/DDBJ databases">
        <title>Paraburkholderia sp. 7MK8-2, isolated from soil.</title>
        <authorList>
            <person name="Gao Z.-H."/>
            <person name="Qiu L.-H."/>
        </authorList>
    </citation>
    <scope>NUCLEOTIDE SEQUENCE [LARGE SCALE GENOMIC DNA]</scope>
    <source>
        <strain evidence="8 9">7MK8-2</strain>
    </source>
</reference>
<dbReference type="InterPro" id="IPR001763">
    <property type="entry name" value="Rhodanese-like_dom"/>
</dbReference>
<dbReference type="CDD" id="cd01444">
    <property type="entry name" value="GlpE_ST"/>
    <property type="match status" value="1"/>
</dbReference>
<feature type="transmembrane region" description="Helical" evidence="6">
    <location>
        <begin position="173"/>
        <end position="191"/>
    </location>
</feature>
<dbReference type="InterPro" id="IPR032816">
    <property type="entry name" value="VTT_dom"/>
</dbReference>
<dbReference type="Proteomes" id="UP000280434">
    <property type="component" value="Unassembled WGS sequence"/>
</dbReference>
<keyword evidence="3 6" id="KW-0812">Transmembrane</keyword>
<dbReference type="OrthoDB" id="21108at2"/>
<feature type="transmembrane region" description="Helical" evidence="6">
    <location>
        <begin position="105"/>
        <end position="130"/>
    </location>
</feature>
<name>A0A494X8Q0_9BURK</name>
<protein>
    <recommendedName>
        <fullName evidence="7">Rhodanese domain-containing protein</fullName>
    </recommendedName>
</protein>
<dbReference type="RefSeq" id="WP_121279696.1">
    <property type="nucleotide sequence ID" value="NZ_RBZV01000008.1"/>
</dbReference>
<dbReference type="InterPro" id="IPR051311">
    <property type="entry name" value="DedA_domain"/>
</dbReference>
<evidence type="ECO:0000313" key="9">
    <source>
        <dbReference type="Proteomes" id="UP000280434"/>
    </source>
</evidence>
<dbReference type="Pfam" id="PF09335">
    <property type="entry name" value="VTT_dom"/>
    <property type="match status" value="1"/>
</dbReference>
<evidence type="ECO:0000259" key="7">
    <source>
        <dbReference type="PROSITE" id="PS50206"/>
    </source>
</evidence>
<accession>A0A494X8Q0</accession>
<feature type="transmembrane region" description="Helical" evidence="6">
    <location>
        <begin position="12"/>
        <end position="42"/>
    </location>
</feature>
<dbReference type="Gene3D" id="3.40.250.10">
    <property type="entry name" value="Rhodanese-like domain"/>
    <property type="match status" value="1"/>
</dbReference>
<evidence type="ECO:0000256" key="1">
    <source>
        <dbReference type="ARBA" id="ARBA00004651"/>
    </source>
</evidence>
<keyword evidence="2" id="KW-1003">Cell membrane</keyword>
<dbReference type="PROSITE" id="PS50206">
    <property type="entry name" value="RHODANESE_3"/>
    <property type="match status" value="1"/>
</dbReference>
<dbReference type="InterPro" id="IPR036873">
    <property type="entry name" value="Rhodanese-like_dom_sf"/>
</dbReference>
<keyword evidence="5 6" id="KW-0472">Membrane</keyword>
<comment type="caution">
    <text evidence="8">The sequence shown here is derived from an EMBL/GenBank/DDBJ whole genome shotgun (WGS) entry which is preliminary data.</text>
</comment>
<sequence length="332" mass="35336">MLHDLVVRYGPVLVFANALAASLGLPVPAMPSLVLFGAMAALHPVAIGTQLASVLLLAVCGTLIGDSVWFLAGRLYGHVTLSTLCRLSLSRDTCVRKTERFFGRWGVRVLMVAKLVPGLSILSVPMAGALRTPYRTFLAHDGVGAAVWAGLGLIVGVLLAPQIDMVLAGASRLGRASLIVIAALAVLYAGYRWMRRRSLTKQLATARIAIDELEALMQRDNAPVIFDIRSKETRQIDPYAIPGARFVDEHDLADIVATYQRNQKLVVYCSCPNEVSAAWMATQLTQAGFSDVLPLLGGIDAWRDSGRPVIALPTASSGADAQANVPPAASAA</sequence>
<dbReference type="Pfam" id="PF00581">
    <property type="entry name" value="Rhodanese"/>
    <property type="match status" value="1"/>
</dbReference>
<keyword evidence="9" id="KW-1185">Reference proteome</keyword>
<dbReference type="GO" id="GO:0005737">
    <property type="term" value="C:cytoplasm"/>
    <property type="evidence" value="ECO:0007669"/>
    <property type="project" value="InterPro"/>
</dbReference>
<dbReference type="GO" id="GO:0004792">
    <property type="term" value="F:thiosulfate-cyanide sulfurtransferase activity"/>
    <property type="evidence" value="ECO:0007669"/>
    <property type="project" value="InterPro"/>
</dbReference>
<dbReference type="EMBL" id="RBZV01000008">
    <property type="protein sequence ID" value="RKP45991.1"/>
    <property type="molecule type" value="Genomic_DNA"/>
</dbReference>
<evidence type="ECO:0000256" key="2">
    <source>
        <dbReference type="ARBA" id="ARBA00022475"/>
    </source>
</evidence>
<dbReference type="InterPro" id="IPR023695">
    <property type="entry name" value="Thiosulf_sulfurTrfase"/>
</dbReference>
<comment type="subcellular location">
    <subcellularLocation>
        <location evidence="1">Cell membrane</location>
        <topology evidence="1">Multi-pass membrane protein</topology>
    </subcellularLocation>
</comment>
<dbReference type="SMART" id="SM00450">
    <property type="entry name" value="RHOD"/>
    <property type="match status" value="1"/>
</dbReference>
<organism evidence="8 9">
    <name type="scientific">Trinickia fusca</name>
    <dbReference type="NCBI Taxonomy" id="2419777"/>
    <lineage>
        <taxon>Bacteria</taxon>
        <taxon>Pseudomonadati</taxon>
        <taxon>Pseudomonadota</taxon>
        <taxon>Betaproteobacteria</taxon>
        <taxon>Burkholderiales</taxon>
        <taxon>Burkholderiaceae</taxon>
        <taxon>Trinickia</taxon>
    </lineage>
</organism>